<evidence type="ECO:0000256" key="1">
    <source>
        <dbReference type="ARBA" id="ARBA00004123"/>
    </source>
</evidence>
<dbReference type="GO" id="GO:0046983">
    <property type="term" value="F:protein dimerization activity"/>
    <property type="evidence" value="ECO:0007669"/>
    <property type="project" value="InterPro"/>
</dbReference>
<evidence type="ECO:0000256" key="3">
    <source>
        <dbReference type="ARBA" id="ARBA00022771"/>
    </source>
</evidence>
<organism evidence="11 12">
    <name type="scientific">Nezara viridula</name>
    <name type="common">Southern green stink bug</name>
    <name type="synonym">Cimex viridulus</name>
    <dbReference type="NCBI Taxonomy" id="85310"/>
    <lineage>
        <taxon>Eukaryota</taxon>
        <taxon>Metazoa</taxon>
        <taxon>Ecdysozoa</taxon>
        <taxon>Arthropoda</taxon>
        <taxon>Hexapoda</taxon>
        <taxon>Insecta</taxon>
        <taxon>Pterygota</taxon>
        <taxon>Neoptera</taxon>
        <taxon>Paraneoptera</taxon>
        <taxon>Hemiptera</taxon>
        <taxon>Heteroptera</taxon>
        <taxon>Panheteroptera</taxon>
        <taxon>Pentatomomorpha</taxon>
        <taxon>Pentatomoidea</taxon>
        <taxon>Pentatomidae</taxon>
        <taxon>Pentatominae</taxon>
        <taxon>Nezara</taxon>
    </lineage>
</organism>
<dbReference type="SUPFAM" id="SSF57667">
    <property type="entry name" value="beta-beta-alpha zinc fingers"/>
    <property type="match status" value="1"/>
</dbReference>
<feature type="domain" description="BED-type" evidence="9">
    <location>
        <begin position="66"/>
        <end position="98"/>
    </location>
</feature>
<keyword evidence="3" id="KW-0863">Zinc-finger</keyword>
<dbReference type="GO" id="GO:0003677">
    <property type="term" value="F:DNA binding"/>
    <property type="evidence" value="ECO:0007669"/>
    <property type="project" value="UniProtKB-KW"/>
</dbReference>
<name>A0A9P0HRD5_NEZVI</name>
<dbReference type="InterPro" id="IPR012337">
    <property type="entry name" value="RNaseH-like_sf"/>
</dbReference>
<reference evidence="11" key="1">
    <citation type="submission" date="2022-01" db="EMBL/GenBank/DDBJ databases">
        <authorList>
            <person name="King R."/>
        </authorList>
    </citation>
    <scope>NUCLEOTIDE SEQUENCE</scope>
</reference>
<dbReference type="InterPro" id="IPR003656">
    <property type="entry name" value="Znf_BED"/>
</dbReference>
<evidence type="ECO:0000256" key="6">
    <source>
        <dbReference type="ARBA" id="ARBA00023125"/>
    </source>
</evidence>
<evidence type="ECO:0000256" key="5">
    <source>
        <dbReference type="ARBA" id="ARBA00023015"/>
    </source>
</evidence>
<dbReference type="PANTHER" id="PTHR46481:SF10">
    <property type="entry name" value="ZINC FINGER BED DOMAIN-CONTAINING PROTEIN 39"/>
    <property type="match status" value="1"/>
</dbReference>
<keyword evidence="4" id="KW-0862">Zinc</keyword>
<protein>
    <recommendedName>
        <fullName evidence="13">BED-type domain-containing protein</fullName>
    </recommendedName>
</protein>
<proteinExistence type="predicted"/>
<keyword evidence="6" id="KW-0238">DNA-binding</keyword>
<evidence type="ECO:0000256" key="8">
    <source>
        <dbReference type="ARBA" id="ARBA00023242"/>
    </source>
</evidence>
<keyword evidence="12" id="KW-1185">Reference proteome</keyword>
<dbReference type="SUPFAM" id="SSF53098">
    <property type="entry name" value="Ribonuclease H-like"/>
    <property type="match status" value="1"/>
</dbReference>
<dbReference type="Pfam" id="PF05699">
    <property type="entry name" value="Dimer_Tnp_hAT"/>
    <property type="match status" value="1"/>
</dbReference>
<keyword evidence="7" id="KW-0804">Transcription</keyword>
<dbReference type="GO" id="GO:0005634">
    <property type="term" value="C:nucleus"/>
    <property type="evidence" value="ECO:0007669"/>
    <property type="project" value="UniProtKB-SubCell"/>
</dbReference>
<dbReference type="AlphaFoldDB" id="A0A9P0HRD5"/>
<gene>
    <name evidence="11" type="ORF">NEZAVI_LOCUS14373</name>
</gene>
<evidence type="ECO:0000256" key="2">
    <source>
        <dbReference type="ARBA" id="ARBA00022723"/>
    </source>
</evidence>
<dbReference type="Proteomes" id="UP001152798">
    <property type="component" value="Chromosome 6"/>
</dbReference>
<sequence>MESDRMPSYVHKVADVMLLDSKEDYYTSFASKHQVVPYKKLVVPSAMRSIYWKCYGFPATENNEILTRNKIVCLLCKSQMIYNRNTSNLRMHLQNKHKHELEALELVQPMPSCKSGRTDRRSARRGCKVRRRDQDAMQMCPVTSQNEESVEITESNLPHYLSDLDETTFAIDGKYIADTIAEFVIMDLQSPDIVEGKGFQRLVATLKSPCEIPSKSRLTEEFIPKIYDSVKEQLGPEISIINFEISLSVEDWVSSSGDTYSTVSMHYAQMDDGELQTKILSSIYCSDMDALHWGVQFDSVIEEWDIKVSRVKAIIVSSNRDEVYDSLIARSYTIVPCLGHTIQAACMEACFYKPEVDLIVKKCRTLIALVNLNPACNNFLREQEGLIECEKGGLQPDTPPLWSSTFTMLEQLLVRKDILPKIYITLSNAGYSVDSIQFSTDEWSIIADITEVLSPFKVAMTTLYEERIPLISILKPLLQQLKNVHLEKNKFDSKFALELKSVLCTLIMNKYNDPRINEILDMSCALDPRFKNLPFMNDKCKDRLKDKLKEMINNVAQATSGFRDTVSSPSKRSRLSGMEYLLGDLCVKNDVPSAQRIHLEVVQFECEPPITLDKSPIQYWKNNQGKFPNISKLALQFLCIPVCVNNYLNSHFNFKTSNSILTPQLVHKLRFSHQNNVTL</sequence>
<keyword evidence="2" id="KW-0479">Metal-binding</keyword>
<evidence type="ECO:0000256" key="7">
    <source>
        <dbReference type="ARBA" id="ARBA00023163"/>
    </source>
</evidence>
<dbReference type="OrthoDB" id="1607513at2759"/>
<evidence type="ECO:0000259" key="10">
    <source>
        <dbReference type="Pfam" id="PF05699"/>
    </source>
</evidence>
<comment type="subcellular location">
    <subcellularLocation>
        <location evidence="1">Nucleus</location>
    </subcellularLocation>
</comment>
<dbReference type="PANTHER" id="PTHR46481">
    <property type="entry name" value="ZINC FINGER BED DOMAIN-CONTAINING PROTEIN 4"/>
    <property type="match status" value="1"/>
</dbReference>
<dbReference type="InterPro" id="IPR036236">
    <property type="entry name" value="Znf_C2H2_sf"/>
</dbReference>
<keyword evidence="8" id="KW-0539">Nucleus</keyword>
<evidence type="ECO:0008006" key="13">
    <source>
        <dbReference type="Google" id="ProtNLM"/>
    </source>
</evidence>
<feature type="domain" description="HAT C-terminal dimerisation" evidence="10">
    <location>
        <begin position="614"/>
        <end position="644"/>
    </location>
</feature>
<accession>A0A9P0HRD5</accession>
<dbReference type="SMART" id="SM00614">
    <property type="entry name" value="ZnF_BED"/>
    <property type="match status" value="1"/>
</dbReference>
<dbReference type="GO" id="GO:0009791">
    <property type="term" value="P:post-embryonic development"/>
    <property type="evidence" value="ECO:0007669"/>
    <property type="project" value="UniProtKB-ARBA"/>
</dbReference>
<evidence type="ECO:0000256" key="4">
    <source>
        <dbReference type="ARBA" id="ARBA00022833"/>
    </source>
</evidence>
<dbReference type="InterPro" id="IPR052035">
    <property type="entry name" value="ZnF_BED_domain_contain"/>
</dbReference>
<evidence type="ECO:0000259" key="9">
    <source>
        <dbReference type="Pfam" id="PF02892"/>
    </source>
</evidence>
<evidence type="ECO:0000313" key="11">
    <source>
        <dbReference type="EMBL" id="CAH1406444.1"/>
    </source>
</evidence>
<dbReference type="EMBL" id="OV725082">
    <property type="protein sequence ID" value="CAH1406444.1"/>
    <property type="molecule type" value="Genomic_DNA"/>
</dbReference>
<dbReference type="Pfam" id="PF02892">
    <property type="entry name" value="zf-BED"/>
    <property type="match status" value="1"/>
</dbReference>
<dbReference type="SUPFAM" id="SSF140996">
    <property type="entry name" value="Hermes dimerisation domain"/>
    <property type="match status" value="1"/>
</dbReference>
<dbReference type="InterPro" id="IPR008906">
    <property type="entry name" value="HATC_C_dom"/>
</dbReference>
<evidence type="ECO:0000313" key="12">
    <source>
        <dbReference type="Proteomes" id="UP001152798"/>
    </source>
</evidence>
<keyword evidence="5" id="KW-0805">Transcription regulation</keyword>
<dbReference type="GO" id="GO:0008270">
    <property type="term" value="F:zinc ion binding"/>
    <property type="evidence" value="ECO:0007669"/>
    <property type="project" value="UniProtKB-KW"/>
</dbReference>